<dbReference type="Proteomes" id="UP000254854">
    <property type="component" value="Unassembled WGS sequence"/>
</dbReference>
<keyword evidence="2" id="KW-0067">ATP-binding</keyword>
<evidence type="ECO:0000313" key="3">
    <source>
        <dbReference type="Proteomes" id="UP000254854"/>
    </source>
</evidence>
<dbReference type="PANTHER" id="PTHR42798">
    <property type="entry name" value="LIPOPROTEIN-RELEASING SYSTEM ATP-BINDING PROTEIN LOLD"/>
    <property type="match status" value="1"/>
</dbReference>
<accession>A0A916L4H3</accession>
<dbReference type="GO" id="GO:0005524">
    <property type="term" value="F:ATP binding"/>
    <property type="evidence" value="ECO:0007669"/>
    <property type="project" value="UniProtKB-KW"/>
</dbReference>
<dbReference type="AlphaFoldDB" id="A0A916L4H3"/>
<dbReference type="Pfam" id="PF00005">
    <property type="entry name" value="ABC_tran"/>
    <property type="match status" value="1"/>
</dbReference>
<protein>
    <submittedName>
        <fullName evidence="2">ABC transporter ATP-binding protein</fullName>
        <ecNumber evidence="2">3.6.3.-</ecNumber>
    </submittedName>
</protein>
<dbReference type="Gene3D" id="3.40.50.300">
    <property type="entry name" value="P-loop containing nucleotide triphosphate hydrolases"/>
    <property type="match status" value="1"/>
</dbReference>
<reference evidence="2 3" key="1">
    <citation type="submission" date="2018-06" db="EMBL/GenBank/DDBJ databases">
        <authorList>
            <consortium name="Pathogen Informatics"/>
            <person name="Doyle S."/>
        </authorList>
    </citation>
    <scope>NUCLEOTIDE SEQUENCE [LARGE SCALE GENOMIC DNA]</scope>
    <source>
        <strain evidence="2 3">NCTC13734</strain>
    </source>
</reference>
<evidence type="ECO:0000313" key="2">
    <source>
        <dbReference type="EMBL" id="SUN91518.1"/>
    </source>
</evidence>
<proteinExistence type="predicted"/>
<dbReference type="EMBL" id="UHFW01000006">
    <property type="protein sequence ID" value="SUN91518.1"/>
    <property type="molecule type" value="Genomic_DNA"/>
</dbReference>
<organism evidence="2 3">
    <name type="scientific">Streptococcus pneumoniae</name>
    <dbReference type="NCBI Taxonomy" id="1313"/>
    <lineage>
        <taxon>Bacteria</taxon>
        <taxon>Bacillati</taxon>
        <taxon>Bacillota</taxon>
        <taxon>Bacilli</taxon>
        <taxon>Lactobacillales</taxon>
        <taxon>Streptococcaceae</taxon>
        <taxon>Streptococcus</taxon>
    </lineage>
</organism>
<dbReference type="SUPFAM" id="SSF52540">
    <property type="entry name" value="P-loop containing nucleoside triphosphate hydrolases"/>
    <property type="match status" value="1"/>
</dbReference>
<dbReference type="InterPro" id="IPR017871">
    <property type="entry name" value="ABC_transporter-like_CS"/>
</dbReference>
<dbReference type="InterPro" id="IPR003439">
    <property type="entry name" value="ABC_transporter-like_ATP-bd"/>
</dbReference>
<gene>
    <name evidence="2" type="primary">macB_5</name>
    <name evidence="2" type="ORF">NCTC13734_02122</name>
</gene>
<dbReference type="GO" id="GO:0016887">
    <property type="term" value="F:ATP hydrolysis activity"/>
    <property type="evidence" value="ECO:0007669"/>
    <property type="project" value="InterPro"/>
</dbReference>
<sequence>MGKLEKIDGGRVLYQGKDLKTIPTREYFRDQMGYLFQNFGLLENQSIKENLDLGFVGQKISKVERLERQVGALEKVNLGYLDLEQKIYTLSGGEAQRVALAKTILKNPPLILADEPTAALDPENSEEVMNLLVDLKDENRIIIIATHNPLVWNKADEIIDMRKLAHV</sequence>
<dbReference type="PROSITE" id="PS00211">
    <property type="entry name" value="ABC_TRANSPORTER_1"/>
    <property type="match status" value="1"/>
</dbReference>
<dbReference type="EC" id="3.6.3.-" evidence="2"/>
<keyword evidence="2" id="KW-0547">Nucleotide-binding</keyword>
<keyword evidence="2" id="KW-0378">Hydrolase</keyword>
<comment type="caution">
    <text evidence="2">The sequence shown here is derived from an EMBL/GenBank/DDBJ whole genome shotgun (WGS) entry which is preliminary data.</text>
</comment>
<evidence type="ECO:0000259" key="1">
    <source>
        <dbReference type="Pfam" id="PF00005"/>
    </source>
</evidence>
<name>A0A916L4H3_STREE</name>
<dbReference type="InterPro" id="IPR027417">
    <property type="entry name" value="P-loop_NTPase"/>
</dbReference>
<feature type="domain" description="ABC transporter" evidence="1">
    <location>
        <begin position="4"/>
        <end position="118"/>
    </location>
</feature>
<dbReference type="PANTHER" id="PTHR42798:SF4">
    <property type="entry name" value="ABC TRANSPORTER DOMAIN-CONTAINING PROTEIN"/>
    <property type="match status" value="1"/>
</dbReference>